<dbReference type="GeneID" id="106472975"/>
<dbReference type="InterPro" id="IPR006553">
    <property type="entry name" value="Leu-rich_rpt_Cys-con_subtyp"/>
</dbReference>
<evidence type="ECO:0000313" key="2">
    <source>
        <dbReference type="Proteomes" id="UP000694941"/>
    </source>
</evidence>
<feature type="domain" description="F-box" evidence="1">
    <location>
        <begin position="1"/>
        <end position="47"/>
    </location>
</feature>
<dbReference type="SMART" id="SM00367">
    <property type="entry name" value="LRR_CC"/>
    <property type="match status" value="3"/>
</dbReference>
<organism evidence="2 3">
    <name type="scientific">Limulus polyphemus</name>
    <name type="common">Atlantic horseshoe crab</name>
    <dbReference type="NCBI Taxonomy" id="6850"/>
    <lineage>
        <taxon>Eukaryota</taxon>
        <taxon>Metazoa</taxon>
        <taxon>Ecdysozoa</taxon>
        <taxon>Arthropoda</taxon>
        <taxon>Chelicerata</taxon>
        <taxon>Merostomata</taxon>
        <taxon>Xiphosura</taxon>
        <taxon>Limulidae</taxon>
        <taxon>Limulus</taxon>
    </lineage>
</organism>
<dbReference type="Gene3D" id="3.80.10.10">
    <property type="entry name" value="Ribonuclease Inhibitor"/>
    <property type="match status" value="2"/>
</dbReference>
<dbReference type="Gene3D" id="1.20.1280.50">
    <property type="match status" value="1"/>
</dbReference>
<dbReference type="Pfam" id="PF12937">
    <property type="entry name" value="F-box-like"/>
    <property type="match status" value="1"/>
</dbReference>
<dbReference type="Proteomes" id="UP000694941">
    <property type="component" value="Unplaced"/>
</dbReference>
<dbReference type="SMART" id="SM00256">
    <property type="entry name" value="FBOX"/>
    <property type="match status" value="1"/>
</dbReference>
<sequence>MEIAQNLPEVVLLKIFRLLQFGDLCRAGRVCKLWYQLTRSKTLWRFVDATDIKLTTQQLAKLVSRLTTAVHHLYICGLVLNEVPFLTPGLIAEISRNSPDLQTLVIEGAFVAKQINWTDITIQDLPPKLATLSLRRSFFHADQLFCCTDSPSGPQLKCLDVSHCWCISDHDMPFFTKLSNLQELYLESCDYISDDGVFMFVSRSETLTVIDVEGTNISDDTLHIISERCPKLQKLFLGKTWVTDRGIMSLSEKVFPSLEMLCLSKTMVTITGIKYLCESQKTLKWLKISESKLLLQDVQDIMSVLPLCKVYRKQVTRLSPPESDICEHFLEKMFQLMQTSTIT</sequence>
<accession>A0ABM1BUT5</accession>
<dbReference type="PROSITE" id="PS50181">
    <property type="entry name" value="FBOX"/>
    <property type="match status" value="1"/>
</dbReference>
<name>A0ABM1BUT5_LIMPO</name>
<dbReference type="InterPro" id="IPR032675">
    <property type="entry name" value="LRR_dom_sf"/>
</dbReference>
<gene>
    <name evidence="3" type="primary">LOC106472975</name>
</gene>
<dbReference type="Pfam" id="PF25372">
    <property type="entry name" value="DUF7885"/>
    <property type="match status" value="1"/>
</dbReference>
<protein>
    <submittedName>
        <fullName evidence="3">F-box/LRR-repeat protein 12-like</fullName>
    </submittedName>
</protein>
<dbReference type="InterPro" id="IPR057207">
    <property type="entry name" value="FBXL15_LRR"/>
</dbReference>
<dbReference type="InterPro" id="IPR001810">
    <property type="entry name" value="F-box_dom"/>
</dbReference>
<proteinExistence type="predicted"/>
<dbReference type="PANTHER" id="PTHR13318">
    <property type="entry name" value="PARTNER OF PAIRED, ISOFORM B-RELATED"/>
    <property type="match status" value="1"/>
</dbReference>
<dbReference type="PANTHER" id="PTHR13318:SF247">
    <property type="entry name" value="GH16156P"/>
    <property type="match status" value="1"/>
</dbReference>
<keyword evidence="2" id="KW-1185">Reference proteome</keyword>
<reference evidence="3" key="1">
    <citation type="submission" date="2025-08" db="UniProtKB">
        <authorList>
            <consortium name="RefSeq"/>
        </authorList>
    </citation>
    <scope>IDENTIFICATION</scope>
    <source>
        <tissue evidence="3">Muscle</tissue>
    </source>
</reference>
<evidence type="ECO:0000313" key="3">
    <source>
        <dbReference type="RefSeq" id="XP_013789098.1"/>
    </source>
</evidence>
<evidence type="ECO:0000259" key="1">
    <source>
        <dbReference type="PROSITE" id="PS50181"/>
    </source>
</evidence>
<dbReference type="SUPFAM" id="SSF52047">
    <property type="entry name" value="RNI-like"/>
    <property type="match status" value="1"/>
</dbReference>
<dbReference type="RefSeq" id="XP_013789098.1">
    <property type="nucleotide sequence ID" value="XM_013933644.2"/>
</dbReference>